<gene>
    <name evidence="1" type="ORF">LTR37_013254</name>
</gene>
<name>A0ACC3MX34_9PEZI</name>
<evidence type="ECO:0000313" key="1">
    <source>
        <dbReference type="EMBL" id="KAK3705646.1"/>
    </source>
</evidence>
<proteinExistence type="predicted"/>
<comment type="caution">
    <text evidence="1">The sequence shown here is derived from an EMBL/GenBank/DDBJ whole genome shotgun (WGS) entry which is preliminary data.</text>
</comment>
<reference evidence="1" key="1">
    <citation type="submission" date="2023-07" db="EMBL/GenBank/DDBJ databases">
        <title>Black Yeasts Isolated from many extreme environments.</title>
        <authorList>
            <person name="Coleine C."/>
            <person name="Stajich J.E."/>
            <person name="Selbmann L."/>
        </authorList>
    </citation>
    <scope>NUCLEOTIDE SEQUENCE</scope>
    <source>
        <strain evidence="1">CCFEE 5714</strain>
    </source>
</reference>
<dbReference type="Proteomes" id="UP001281147">
    <property type="component" value="Unassembled WGS sequence"/>
</dbReference>
<accession>A0ACC3MX34</accession>
<organism evidence="1 2">
    <name type="scientific">Vermiconidia calcicola</name>
    <dbReference type="NCBI Taxonomy" id="1690605"/>
    <lineage>
        <taxon>Eukaryota</taxon>
        <taxon>Fungi</taxon>
        <taxon>Dikarya</taxon>
        <taxon>Ascomycota</taxon>
        <taxon>Pezizomycotina</taxon>
        <taxon>Dothideomycetes</taxon>
        <taxon>Dothideomycetidae</taxon>
        <taxon>Mycosphaerellales</taxon>
        <taxon>Extremaceae</taxon>
        <taxon>Vermiconidia</taxon>
    </lineage>
</organism>
<keyword evidence="2" id="KW-1185">Reference proteome</keyword>
<protein>
    <submittedName>
        <fullName evidence="1">Uncharacterized protein</fullName>
    </submittedName>
</protein>
<evidence type="ECO:0000313" key="2">
    <source>
        <dbReference type="Proteomes" id="UP001281147"/>
    </source>
</evidence>
<dbReference type="EMBL" id="JAUTXU010000128">
    <property type="protein sequence ID" value="KAK3705646.1"/>
    <property type="molecule type" value="Genomic_DNA"/>
</dbReference>
<sequence>MADLTPSPNAGTETTRLEQDRAARELSNQNCHLVELAPELRNRIYGEVIPRDKEFTSAKRHDRQASGLMQACRSIRFETTPIFYHNSTFVFNMIYRYEYVSCISWLQALSSDALATMRKVNIKAHILCYTHHRWGPWRCWIDRGSLDRPVHVEVGVEEHHCISALAEAQRAQRLLEDLHLGSEEHPIRLKGLDEVLKPLAFGQLTSGSG</sequence>